<keyword evidence="2" id="KW-1185">Reference proteome</keyword>
<gene>
    <name evidence="1" type="ORF">ACAOBT_LOCUS14279</name>
</gene>
<sequence>MTLRYFILSLIIFQTREYTIGKRLSSGRIRSSLVDFRLLFEMRKFPSTPGIHRPVQSSNTSNHADSGPLFANPIYKNGASILFSRKYLFHKLFSIVEICH</sequence>
<proteinExistence type="predicted"/>
<comment type="caution">
    <text evidence="1">The sequence shown here is derived from an EMBL/GenBank/DDBJ whole genome shotgun (WGS) entry which is preliminary data.</text>
</comment>
<organism evidence="1 2">
    <name type="scientific">Acanthoscelides obtectus</name>
    <name type="common">Bean weevil</name>
    <name type="synonym">Bruchus obtectus</name>
    <dbReference type="NCBI Taxonomy" id="200917"/>
    <lineage>
        <taxon>Eukaryota</taxon>
        <taxon>Metazoa</taxon>
        <taxon>Ecdysozoa</taxon>
        <taxon>Arthropoda</taxon>
        <taxon>Hexapoda</taxon>
        <taxon>Insecta</taxon>
        <taxon>Pterygota</taxon>
        <taxon>Neoptera</taxon>
        <taxon>Endopterygota</taxon>
        <taxon>Coleoptera</taxon>
        <taxon>Polyphaga</taxon>
        <taxon>Cucujiformia</taxon>
        <taxon>Chrysomeloidea</taxon>
        <taxon>Chrysomelidae</taxon>
        <taxon>Bruchinae</taxon>
        <taxon>Bruchini</taxon>
        <taxon>Acanthoscelides</taxon>
    </lineage>
</organism>
<dbReference type="AlphaFoldDB" id="A0A9P0PCT3"/>
<evidence type="ECO:0000313" key="1">
    <source>
        <dbReference type="EMBL" id="CAH1981021.1"/>
    </source>
</evidence>
<evidence type="ECO:0000313" key="2">
    <source>
        <dbReference type="Proteomes" id="UP001152888"/>
    </source>
</evidence>
<dbReference type="Proteomes" id="UP001152888">
    <property type="component" value="Unassembled WGS sequence"/>
</dbReference>
<reference evidence="1" key="1">
    <citation type="submission" date="2022-03" db="EMBL/GenBank/DDBJ databases">
        <authorList>
            <person name="Sayadi A."/>
        </authorList>
    </citation>
    <scope>NUCLEOTIDE SEQUENCE</scope>
</reference>
<protein>
    <submittedName>
        <fullName evidence="1">Uncharacterized protein</fullName>
    </submittedName>
</protein>
<name>A0A9P0PCT3_ACAOB</name>
<accession>A0A9P0PCT3</accession>
<dbReference type="EMBL" id="CAKOFQ010006904">
    <property type="protein sequence ID" value="CAH1981021.1"/>
    <property type="molecule type" value="Genomic_DNA"/>
</dbReference>